<dbReference type="Proteomes" id="UP000001307">
    <property type="component" value="Unassembled WGS sequence"/>
</dbReference>
<feature type="transmembrane region" description="Helical" evidence="2">
    <location>
        <begin position="20"/>
        <end position="42"/>
    </location>
</feature>
<keyword evidence="2" id="KW-0812">Transmembrane</keyword>
<protein>
    <submittedName>
        <fullName evidence="3">Uncharacterized protein</fullName>
    </submittedName>
</protein>
<evidence type="ECO:0000313" key="3">
    <source>
        <dbReference type="EMBL" id="CBY18309.1"/>
    </source>
</evidence>
<proteinExistence type="predicted"/>
<accession>E4X4U1</accession>
<dbReference type="AlphaFoldDB" id="E4X4U1"/>
<evidence type="ECO:0000256" key="1">
    <source>
        <dbReference type="SAM" id="MobiDB-lite"/>
    </source>
</evidence>
<sequence length="257" mass="28411">MVRFELACIKARLSSDKIPITVICFYFVIICFFFTSRFNFAIQYRMNTKKKLLYVFKRIKPFKTSNAVKVTTKTSTTTTTSTAKTTSASTTTTTTSASSKSVSHTVTTTSTTATSTTTNKQATTSKYIEESTTRATSTESTTSTLLTTEFAVTTDSANELPSSTKKSTTMTTKIVEKEIVSTLDNDVIDRTSARPKIEITTTAHPKINVHSDENDEVEFVEVVFEKLLQEEDSDVEIIEAGSFPIAFSFALLSILLF</sequence>
<feature type="region of interest" description="Disordered" evidence="1">
    <location>
        <begin position="81"/>
        <end position="142"/>
    </location>
</feature>
<name>E4X4U1_OIKDI</name>
<evidence type="ECO:0000313" key="4">
    <source>
        <dbReference type="Proteomes" id="UP000001307"/>
    </source>
</evidence>
<dbReference type="EMBL" id="FN653025">
    <property type="protein sequence ID" value="CBY18309.1"/>
    <property type="molecule type" value="Genomic_DNA"/>
</dbReference>
<organism evidence="3">
    <name type="scientific">Oikopleura dioica</name>
    <name type="common">Tunicate</name>
    <dbReference type="NCBI Taxonomy" id="34765"/>
    <lineage>
        <taxon>Eukaryota</taxon>
        <taxon>Metazoa</taxon>
        <taxon>Chordata</taxon>
        <taxon>Tunicata</taxon>
        <taxon>Appendicularia</taxon>
        <taxon>Copelata</taxon>
        <taxon>Oikopleuridae</taxon>
        <taxon>Oikopleura</taxon>
    </lineage>
</organism>
<feature type="compositionally biased region" description="Low complexity" evidence="1">
    <location>
        <begin position="81"/>
        <end position="126"/>
    </location>
</feature>
<keyword evidence="4" id="KW-1185">Reference proteome</keyword>
<evidence type="ECO:0000256" key="2">
    <source>
        <dbReference type="SAM" id="Phobius"/>
    </source>
</evidence>
<keyword evidence="2" id="KW-0472">Membrane</keyword>
<keyword evidence="2" id="KW-1133">Transmembrane helix</keyword>
<reference evidence="3" key="1">
    <citation type="journal article" date="2010" name="Science">
        <title>Plasticity of animal genome architecture unmasked by rapid evolution of a pelagic tunicate.</title>
        <authorList>
            <person name="Denoeud F."/>
            <person name="Henriet S."/>
            <person name="Mungpakdee S."/>
            <person name="Aury J.M."/>
            <person name="Da Silva C."/>
            <person name="Brinkmann H."/>
            <person name="Mikhaleva J."/>
            <person name="Olsen L.C."/>
            <person name="Jubin C."/>
            <person name="Canestro C."/>
            <person name="Bouquet J.M."/>
            <person name="Danks G."/>
            <person name="Poulain J."/>
            <person name="Campsteijn C."/>
            <person name="Adamski M."/>
            <person name="Cross I."/>
            <person name="Yadetie F."/>
            <person name="Muffato M."/>
            <person name="Louis A."/>
            <person name="Butcher S."/>
            <person name="Tsagkogeorga G."/>
            <person name="Konrad A."/>
            <person name="Singh S."/>
            <person name="Jensen M.F."/>
            <person name="Cong E.H."/>
            <person name="Eikeseth-Otteraa H."/>
            <person name="Noel B."/>
            <person name="Anthouard V."/>
            <person name="Porcel B.M."/>
            <person name="Kachouri-Lafond R."/>
            <person name="Nishino A."/>
            <person name="Ugolini M."/>
            <person name="Chourrout P."/>
            <person name="Nishida H."/>
            <person name="Aasland R."/>
            <person name="Huzurbazar S."/>
            <person name="Westhof E."/>
            <person name="Delsuc F."/>
            <person name="Lehrach H."/>
            <person name="Reinhardt R."/>
            <person name="Weissenbach J."/>
            <person name="Roy S.W."/>
            <person name="Artiguenave F."/>
            <person name="Postlethwait J.H."/>
            <person name="Manak J.R."/>
            <person name="Thompson E.M."/>
            <person name="Jaillon O."/>
            <person name="Du Pasquier L."/>
            <person name="Boudinot P."/>
            <person name="Liberles D.A."/>
            <person name="Volff J.N."/>
            <person name="Philippe H."/>
            <person name="Lenhard B."/>
            <person name="Roest Crollius H."/>
            <person name="Wincker P."/>
            <person name="Chourrout D."/>
        </authorList>
    </citation>
    <scope>NUCLEOTIDE SEQUENCE [LARGE SCALE GENOMIC DNA]</scope>
</reference>
<dbReference type="InParanoid" id="E4X4U1"/>
<feature type="compositionally biased region" description="Low complexity" evidence="1">
    <location>
        <begin position="133"/>
        <end position="142"/>
    </location>
</feature>
<gene>
    <name evidence="3" type="ORF">GSOID_T00002163001</name>
</gene>